<evidence type="ECO:0000259" key="1">
    <source>
        <dbReference type="Pfam" id="PF04233"/>
    </source>
</evidence>
<dbReference type="EMBL" id="LR796595">
    <property type="protein sequence ID" value="CAB4153638.1"/>
    <property type="molecule type" value="Genomic_DNA"/>
</dbReference>
<feature type="domain" description="Phage head morphogenesis" evidence="1">
    <location>
        <begin position="108"/>
        <end position="236"/>
    </location>
</feature>
<reference evidence="2" key="1">
    <citation type="submission" date="2020-04" db="EMBL/GenBank/DDBJ databases">
        <authorList>
            <person name="Chiriac C."/>
            <person name="Salcher M."/>
            <person name="Ghai R."/>
            <person name="Kavagutti S V."/>
        </authorList>
    </citation>
    <scope>NUCLEOTIDE SEQUENCE</scope>
</reference>
<gene>
    <name evidence="2" type="ORF">UFOVP638_14</name>
</gene>
<dbReference type="Pfam" id="PF04233">
    <property type="entry name" value="Phage_Mu_F"/>
    <property type="match status" value="1"/>
</dbReference>
<protein>
    <submittedName>
        <fullName evidence="2">Phage head morphogenesis domain containing protein</fullName>
    </submittedName>
</protein>
<dbReference type="InterPro" id="IPR006528">
    <property type="entry name" value="Phage_head_morphogenesis_dom"/>
</dbReference>
<evidence type="ECO:0000313" key="2">
    <source>
        <dbReference type="EMBL" id="CAB4153638.1"/>
    </source>
</evidence>
<sequence length="252" mass="29379">MNWERLQYMYERKTYRIVQRHLKKILGEIPLNNISLSNYQILMYSNITDEKIQAMLVDIYKEVGFDYSRRIKKEINKTTKSVLFTDSFLNDILLFLAGEGGSKIVSIRGTLIEDIIKSIQIKLEENATLVQLQNAIYEIVNKSQQFYKWQALRIARTETTFASGFAAMRTASQYNFELTKQWIAAKDDRTRRDHRIENGQIVDYNDPFIMNDGSEMMYPGDPKGKPAQVINCRCTIGFVPKKDKDGNIIYKK</sequence>
<proteinExistence type="predicted"/>
<accession>A0A6J5N4D3</accession>
<name>A0A6J5N4D3_9CAUD</name>
<organism evidence="2">
    <name type="scientific">uncultured Caudovirales phage</name>
    <dbReference type="NCBI Taxonomy" id="2100421"/>
    <lineage>
        <taxon>Viruses</taxon>
        <taxon>Duplodnaviria</taxon>
        <taxon>Heunggongvirae</taxon>
        <taxon>Uroviricota</taxon>
        <taxon>Caudoviricetes</taxon>
        <taxon>Peduoviridae</taxon>
        <taxon>Maltschvirus</taxon>
        <taxon>Maltschvirus maltsch</taxon>
    </lineage>
</organism>